<dbReference type="PANTHER" id="PTHR33193">
    <property type="entry name" value="DOMAIN PROTEIN, PUTATIVE (DUF3511)-RELATED"/>
    <property type="match status" value="1"/>
</dbReference>
<proteinExistence type="predicted"/>
<keyword evidence="2" id="KW-1185">Reference proteome</keyword>
<accession>A0ABU6SEB0</accession>
<gene>
    <name evidence="1" type="ORF">PIB30_037245</name>
</gene>
<sequence length="113" mass="13769">MEEFHGRYQHKSSYEHNVKGLNNNNDNKMWLSTARAPTSSWDPYNHQHEATRAKAVVAKEKTKSTWWWNDAERKRKRRVAKYKLYATEGKFKHGIKKGFRWIKIKWIRMVRDY</sequence>
<organism evidence="1 2">
    <name type="scientific">Stylosanthes scabra</name>
    <dbReference type="NCBI Taxonomy" id="79078"/>
    <lineage>
        <taxon>Eukaryota</taxon>
        <taxon>Viridiplantae</taxon>
        <taxon>Streptophyta</taxon>
        <taxon>Embryophyta</taxon>
        <taxon>Tracheophyta</taxon>
        <taxon>Spermatophyta</taxon>
        <taxon>Magnoliopsida</taxon>
        <taxon>eudicotyledons</taxon>
        <taxon>Gunneridae</taxon>
        <taxon>Pentapetalae</taxon>
        <taxon>rosids</taxon>
        <taxon>fabids</taxon>
        <taxon>Fabales</taxon>
        <taxon>Fabaceae</taxon>
        <taxon>Papilionoideae</taxon>
        <taxon>50 kb inversion clade</taxon>
        <taxon>dalbergioids sensu lato</taxon>
        <taxon>Dalbergieae</taxon>
        <taxon>Pterocarpus clade</taxon>
        <taxon>Stylosanthes</taxon>
    </lineage>
</organism>
<dbReference type="EMBL" id="JASCZI010060601">
    <property type="protein sequence ID" value="MED6134449.1"/>
    <property type="molecule type" value="Genomic_DNA"/>
</dbReference>
<evidence type="ECO:0000313" key="1">
    <source>
        <dbReference type="EMBL" id="MED6134449.1"/>
    </source>
</evidence>
<dbReference type="Pfam" id="PF12023">
    <property type="entry name" value="DUF3511"/>
    <property type="match status" value="1"/>
</dbReference>
<evidence type="ECO:0000313" key="2">
    <source>
        <dbReference type="Proteomes" id="UP001341840"/>
    </source>
</evidence>
<dbReference type="PANTHER" id="PTHR33193:SF73">
    <property type="entry name" value="DUF3511 DOMAIN PROTEIN"/>
    <property type="match status" value="1"/>
</dbReference>
<protein>
    <submittedName>
        <fullName evidence="1">Uncharacterized protein</fullName>
    </submittedName>
</protein>
<comment type="caution">
    <text evidence="1">The sequence shown here is derived from an EMBL/GenBank/DDBJ whole genome shotgun (WGS) entry which is preliminary data.</text>
</comment>
<dbReference type="Proteomes" id="UP001341840">
    <property type="component" value="Unassembled WGS sequence"/>
</dbReference>
<reference evidence="1 2" key="1">
    <citation type="journal article" date="2023" name="Plants (Basel)">
        <title>Bridging the Gap: Combining Genomics and Transcriptomics Approaches to Understand Stylosanthes scabra, an Orphan Legume from the Brazilian Caatinga.</title>
        <authorList>
            <person name="Ferreira-Neto J.R.C."/>
            <person name="da Silva M.D."/>
            <person name="Binneck E."/>
            <person name="de Melo N.F."/>
            <person name="da Silva R.H."/>
            <person name="de Melo A.L.T.M."/>
            <person name="Pandolfi V."/>
            <person name="Bustamante F.O."/>
            <person name="Brasileiro-Vidal A.C."/>
            <person name="Benko-Iseppon A.M."/>
        </authorList>
    </citation>
    <scope>NUCLEOTIDE SEQUENCE [LARGE SCALE GENOMIC DNA]</scope>
    <source>
        <tissue evidence="1">Leaves</tissue>
    </source>
</reference>
<dbReference type="InterPro" id="IPR021899">
    <property type="entry name" value="DUF3511"/>
</dbReference>
<name>A0ABU6SEB0_9FABA</name>